<organism evidence="1 2">
    <name type="scientific">Diphasiastrum complanatum</name>
    <name type="common">Issler's clubmoss</name>
    <name type="synonym">Lycopodium complanatum</name>
    <dbReference type="NCBI Taxonomy" id="34168"/>
    <lineage>
        <taxon>Eukaryota</taxon>
        <taxon>Viridiplantae</taxon>
        <taxon>Streptophyta</taxon>
        <taxon>Embryophyta</taxon>
        <taxon>Tracheophyta</taxon>
        <taxon>Lycopodiopsida</taxon>
        <taxon>Lycopodiales</taxon>
        <taxon>Lycopodiaceae</taxon>
        <taxon>Lycopodioideae</taxon>
        <taxon>Diphasiastrum</taxon>
    </lineage>
</organism>
<evidence type="ECO:0000313" key="1">
    <source>
        <dbReference type="EMBL" id="KAJ7538262.1"/>
    </source>
</evidence>
<keyword evidence="2" id="KW-1185">Reference proteome</keyword>
<evidence type="ECO:0000313" key="2">
    <source>
        <dbReference type="Proteomes" id="UP001162992"/>
    </source>
</evidence>
<accession>A0ACC2C9F7</accession>
<name>A0ACC2C9F7_DIPCM</name>
<dbReference type="Proteomes" id="UP001162992">
    <property type="component" value="Chromosome 11"/>
</dbReference>
<reference evidence="2" key="1">
    <citation type="journal article" date="2024" name="Proc. Natl. Acad. Sci. U.S.A.">
        <title>Extraordinary preservation of gene collinearity over three hundred million years revealed in homosporous lycophytes.</title>
        <authorList>
            <person name="Li C."/>
            <person name="Wickell D."/>
            <person name="Kuo L.Y."/>
            <person name="Chen X."/>
            <person name="Nie B."/>
            <person name="Liao X."/>
            <person name="Peng D."/>
            <person name="Ji J."/>
            <person name="Jenkins J."/>
            <person name="Williams M."/>
            <person name="Shu S."/>
            <person name="Plott C."/>
            <person name="Barry K."/>
            <person name="Rajasekar S."/>
            <person name="Grimwood J."/>
            <person name="Han X."/>
            <person name="Sun S."/>
            <person name="Hou Z."/>
            <person name="He W."/>
            <person name="Dai G."/>
            <person name="Sun C."/>
            <person name="Schmutz J."/>
            <person name="Leebens-Mack J.H."/>
            <person name="Li F.W."/>
            <person name="Wang L."/>
        </authorList>
    </citation>
    <scope>NUCLEOTIDE SEQUENCE [LARGE SCALE GENOMIC DNA]</scope>
    <source>
        <strain evidence="2">cv. PW_Plant_1</strain>
    </source>
</reference>
<sequence length="117" mass="13237">MTEFLVFSSCHQSGTKLLRRRRCHSRGCAMERCLSPFPSLLHPRDQISEAGPCSLCLTTSGAIHKGVPFMCFKRWSVLVLSRLLSNLVAAPKSASFTPIEPTRTFFAFRSQCTIWWL</sequence>
<dbReference type="EMBL" id="CM055102">
    <property type="protein sequence ID" value="KAJ7538262.1"/>
    <property type="molecule type" value="Genomic_DNA"/>
</dbReference>
<gene>
    <name evidence="1" type="ORF">O6H91_11G040200</name>
</gene>
<protein>
    <submittedName>
        <fullName evidence="1">Uncharacterized protein</fullName>
    </submittedName>
</protein>
<proteinExistence type="predicted"/>
<comment type="caution">
    <text evidence="1">The sequence shown here is derived from an EMBL/GenBank/DDBJ whole genome shotgun (WGS) entry which is preliminary data.</text>
</comment>